<evidence type="ECO:0000313" key="3">
    <source>
        <dbReference type="EMBL" id="CAM38903.2"/>
    </source>
</evidence>
<feature type="compositionally biased region" description="Low complexity" evidence="2">
    <location>
        <begin position="994"/>
        <end position="1012"/>
    </location>
</feature>
<feature type="compositionally biased region" description="Polar residues" evidence="2">
    <location>
        <begin position="1318"/>
        <end position="1329"/>
    </location>
</feature>
<feature type="compositionally biased region" description="Polar residues" evidence="2">
    <location>
        <begin position="140"/>
        <end position="155"/>
    </location>
</feature>
<dbReference type="EMBL" id="FR798996">
    <property type="protein sequence ID" value="CAM38903.2"/>
    <property type="molecule type" value="Genomic_DNA"/>
</dbReference>
<feature type="compositionally biased region" description="Polar residues" evidence="2">
    <location>
        <begin position="1639"/>
        <end position="1653"/>
    </location>
</feature>
<proteinExistence type="predicted"/>
<feature type="region of interest" description="Disordered" evidence="2">
    <location>
        <begin position="1355"/>
        <end position="1374"/>
    </location>
</feature>
<feature type="region of interest" description="Disordered" evidence="2">
    <location>
        <begin position="385"/>
        <end position="425"/>
    </location>
</feature>
<dbReference type="KEGG" id="lbz:LBRM_21_1230"/>
<feature type="region of interest" description="Disordered" evidence="2">
    <location>
        <begin position="139"/>
        <end position="171"/>
    </location>
</feature>
<feature type="region of interest" description="Disordered" evidence="2">
    <location>
        <begin position="1634"/>
        <end position="1653"/>
    </location>
</feature>
<dbReference type="InParanoid" id="A4HBW0"/>
<feature type="region of interest" description="Disordered" evidence="2">
    <location>
        <begin position="1121"/>
        <end position="1230"/>
    </location>
</feature>
<feature type="region of interest" description="Disordered" evidence="2">
    <location>
        <begin position="623"/>
        <end position="655"/>
    </location>
</feature>
<reference evidence="3 4" key="1">
    <citation type="journal article" date="2007" name="Nat. Genet.">
        <title>Comparative genomic analysis of three Leishmania species that cause diverse human disease.</title>
        <authorList>
            <person name="Peacock C.S."/>
            <person name="Seeger K."/>
            <person name="Harris D."/>
            <person name="Murphy L."/>
            <person name="Ruiz J.C."/>
            <person name="Quail M.A."/>
            <person name="Peters N."/>
            <person name="Adlem E."/>
            <person name="Tivey A."/>
            <person name="Aslett M."/>
            <person name="Kerhornou A."/>
            <person name="Ivens A."/>
            <person name="Fraser A."/>
            <person name="Rajandream M.A."/>
            <person name="Carver T."/>
            <person name="Norbertczak H."/>
            <person name="Chillingworth T."/>
            <person name="Hance Z."/>
            <person name="Jagels K."/>
            <person name="Moule S."/>
            <person name="Ormond D."/>
            <person name="Rutter S."/>
            <person name="Squares R."/>
            <person name="Whitehead S."/>
            <person name="Rabbinowitsch E."/>
            <person name="Arrowsmith C."/>
            <person name="White B."/>
            <person name="Thurston S."/>
            <person name="Bringaud F."/>
            <person name="Baldauf S.L."/>
            <person name="Faulconbridge A."/>
            <person name="Jeffares D."/>
            <person name="Depledge D.P."/>
            <person name="Oyola S.O."/>
            <person name="Hilley J.D."/>
            <person name="Brito L.O."/>
            <person name="Tosi L.R."/>
            <person name="Barrell B."/>
            <person name="Cruz A.K."/>
            <person name="Mottram J.C."/>
            <person name="Smith D.F."/>
            <person name="Berriman M."/>
        </authorList>
    </citation>
    <scope>NUCLEOTIDE SEQUENCE [LARGE SCALE GENOMIC DNA]</scope>
    <source>
        <strain evidence="3 4">MHOM/BR/75/M2904</strain>
    </source>
</reference>
<feature type="compositionally biased region" description="Low complexity" evidence="2">
    <location>
        <begin position="1191"/>
        <end position="1214"/>
    </location>
</feature>
<feature type="compositionally biased region" description="Basic residues" evidence="2">
    <location>
        <begin position="558"/>
        <end position="569"/>
    </location>
</feature>
<evidence type="ECO:0000256" key="2">
    <source>
        <dbReference type="SAM" id="MobiDB-lite"/>
    </source>
</evidence>
<feature type="region of interest" description="Disordered" evidence="2">
    <location>
        <begin position="248"/>
        <end position="269"/>
    </location>
</feature>
<sequence>MSEHVRTNAGLPPMSPVDLAPRWMMVDAGLTTPAPALAASVSSSMPVAAAPFVRNPVAMHRTSHRGVDPYQVCQAYVNQLLELQGEQVSVAQSLRAVLRIAFMHAEPIFGAESTSGSPKQAGAARLVVDSVENVFPGCRGSNSSRLHQQRPTSTGAEAGFQPTPTSSSSPSLMASITSLVHRLHVLQRESAEFSATRCLPSLAELFGTFEMYWAWKRSQICDGGVQEEEESDTIPVSASAAVTRSAVGGATTASGVSQNGPNQHQRPPTLRQRYDQALRARDELLSFLQLHAEAVRAFDAQLEQWCRCGDVGPAARSTRGWLTVSPAGTGGAPVAVSCDADTQAQAQRREFEAYTCELVEVAQTTRHIAQLLQAALRALCRPAAARGTVPSPKPRAAAGMDDEGAFSTSQRLPQTGRNVVYSPGIDTQRLGGLQARSSVNTGGLTSSCTSAKRVGTYLSTELSGRSPSSPAPHTSSTVSSSACGLCSPLSPKARTLKVCVKPGQCNDSRSVNGAEDAVQGSWMNTLSPLTPPPTAATASASPSSTPPHHIEPNEPHSQLRRQRRSRRRLTPSPSPHHPAAQEEGRASLYASPSTADAVSLSPLTVQRGAATAVAGVVPAAQSREASADRGQHCLVPTPSAASQGEGPGSAEEDNGVQAAVSPVVTLRLAVDGSATHDRDGNVVSRLSTHAEHRSWSRRHCLSQDGARSLLRELASASVDATVCEGARLSNASQLADSRFRGVVEGAASADSERQTFAEATADVQDATAVYVPPPCEQRAHHHGDSPATATTVVLADVMESSEGRAASQSPPSPSPQPPCTSATHTVSAVAAACASVSHKGSASLHFLSPRSLSMDSDAGRGTTCGECGGLDEEGCLSVGRAASIPTSLWPRLPHKAASRSSSAALVLATTDAAGGAQLAHNTTVPASAPSHSLSKEPEGGDITASKYFASPPVDPNFYTARDSGTDVSLPPAPAATFHASVSSARPELSPKPPQQTQHSEQQQQQQQQQQQGHQEHHVQEWDHTFSPTPLLLDSLERELGESQQRPQVPAPPRHSSPAFSASSAAPGNPAGSGEPGRLLEERVVLTMHEELKALRAEQRHSLHKMRKYVKHALEEVAEAVSAAGSCNHSSRGSSRTSSRSHHPRTANESNHSSVDVSTEGTRATVAAGRQRYAVRASQQAQTESFSRSNETASVSASIKTSSSSATLPSRLLTTQQRQTAPAVPASLPSKEEELQRSLAVAEAKATRLEQLTVQLKKRLWLAELSRLSPMSATSGVREPEAAVKRCPSLRDALIYGLSSDAGDTEDDDGSLPNVGQAAASQGYSRGSSTAAGGVAVEERAMLYLVDRELGYHTPWDAPTHPQRRPSTFCRTTSEVPRSSLQVSHDGSCSSSSTEHERLPSLWCFEGNTAAHFSPSVSLAPTGITERLDSRRLCSSSAAPSSTTGVASSTRSLGILRQRASIFEVLRRGHAARDAQSSAPTGQQQQREASQLSPPPPPPPLPHSSAGTAVEAPAELTAAAQSTTYSSPSRQAQKLCWHPYNAEVLSSRDQRKPMGKAATGFPKQSVSSRCYTDISGGSGTGSVAGAGLGSSASVSTLRAEQALQNAKRLLQSRNVALAAGHRGINVKCHSSAPLAGDTQPPFTAASSPKTPAETGQYSVQMPYLQEGGSARGAAAVPVSPLIRSGQWGDCMEQLETVSSSSRAFVPAALHAGMTDTASALQRVSGSVDRCAADFSTVNGGCEPRSHFQSPESAYHHYDTSPCSAVAYSTSKVPRSSSPSGAKAALKLMEPSSTPPATAADSSLPVAVFHAATDVTTALQAQRRVDSATSPISREDAEVGAAAGGRGERGASIHSDITFPHRERSARNAMTFTDRGYSPLSDCTTDARSTRGLRSSSPLHATVKQRVHDNRHEVPAPLISRAGQSTSRLTAYSTSPTLSCGSAQQQLLDTLKEEESTLATALGRLQDQQRQLREKHQQVSLLAKQIALATAARASSRGTRVGDQRAAGGAAAAAATAGKQLTSGFHGSRSGNVTAEAAATSRASADCHRLLKRFAAAESSLAEREGRVQRALWAVQRQRSALSRHDLL</sequence>
<feature type="compositionally biased region" description="Pro residues" evidence="2">
    <location>
        <begin position="1492"/>
        <end position="1501"/>
    </location>
</feature>
<keyword evidence="1" id="KW-0175">Coiled coil</keyword>
<dbReference type="Proteomes" id="UP000007258">
    <property type="component" value="Chromosome 21"/>
</dbReference>
<dbReference type="GeneID" id="5415388"/>
<name>A4HBW0_LEIBR</name>
<feature type="region of interest" description="Disordered" evidence="2">
    <location>
        <begin position="1299"/>
        <end position="1329"/>
    </location>
</feature>
<feature type="compositionally biased region" description="Polar residues" evidence="2">
    <location>
        <begin position="406"/>
        <end position="417"/>
    </location>
</feature>
<feature type="compositionally biased region" description="Low complexity" evidence="2">
    <location>
        <begin position="466"/>
        <end position="482"/>
    </location>
</feature>
<feature type="compositionally biased region" description="Low complexity" evidence="2">
    <location>
        <begin position="248"/>
        <end position="257"/>
    </location>
</feature>
<feature type="region of interest" description="Disordered" evidence="2">
    <location>
        <begin position="979"/>
        <end position="1020"/>
    </location>
</feature>
<feature type="region of interest" description="Disordered" evidence="2">
    <location>
        <begin position="1467"/>
        <end position="1507"/>
    </location>
</feature>
<feature type="compositionally biased region" description="Polar residues" evidence="2">
    <location>
        <begin position="922"/>
        <end position="932"/>
    </location>
</feature>
<feature type="compositionally biased region" description="Polar residues" evidence="2">
    <location>
        <begin position="1474"/>
        <end position="1491"/>
    </location>
</feature>
<organism evidence="3 4">
    <name type="scientific">Leishmania braziliensis</name>
    <dbReference type="NCBI Taxonomy" id="5660"/>
    <lineage>
        <taxon>Eukaryota</taxon>
        <taxon>Discoba</taxon>
        <taxon>Euglenozoa</taxon>
        <taxon>Kinetoplastea</taxon>
        <taxon>Metakinetoplastina</taxon>
        <taxon>Trypanosomatida</taxon>
        <taxon>Trypanosomatidae</taxon>
        <taxon>Leishmaniinae</taxon>
        <taxon>Leishmania</taxon>
        <taxon>Leishmania braziliensis species complex</taxon>
    </lineage>
</organism>
<feature type="compositionally biased region" description="Polar residues" evidence="2">
    <location>
        <begin position="1364"/>
        <end position="1374"/>
    </location>
</feature>
<feature type="compositionally biased region" description="Low complexity" evidence="2">
    <location>
        <begin position="535"/>
        <end position="547"/>
    </location>
</feature>
<evidence type="ECO:0000313" key="4">
    <source>
        <dbReference type="Proteomes" id="UP000007258"/>
    </source>
</evidence>
<gene>
    <name evidence="3" type="ORF">LBRM_21_1230</name>
</gene>
<keyword evidence="4" id="KW-1185">Reference proteome</keyword>
<feature type="coiled-coil region" evidence="1">
    <location>
        <begin position="1949"/>
        <end position="1983"/>
    </location>
</feature>
<feature type="compositionally biased region" description="Low complexity" evidence="2">
    <location>
        <begin position="1121"/>
        <end position="1137"/>
    </location>
</feature>
<feature type="compositionally biased region" description="Polar residues" evidence="2">
    <location>
        <begin position="1176"/>
        <end position="1190"/>
    </location>
</feature>
<feature type="compositionally biased region" description="Low complexity" evidence="2">
    <location>
        <begin position="1055"/>
        <end position="1076"/>
    </location>
</feature>
<feature type="region of interest" description="Disordered" evidence="2">
    <location>
        <begin position="523"/>
        <end position="593"/>
    </location>
</feature>
<feature type="region of interest" description="Disordered" evidence="2">
    <location>
        <begin position="800"/>
        <end position="822"/>
    </location>
</feature>
<protein>
    <submittedName>
        <fullName evidence="3">Uncharacterized protein</fullName>
    </submittedName>
</protein>
<accession>A4HBW0</accession>
<feature type="region of interest" description="Disordered" evidence="2">
    <location>
        <begin position="922"/>
        <end position="947"/>
    </location>
</feature>
<reference evidence="3 4" key="2">
    <citation type="journal article" date="2011" name="Genome Res.">
        <title>Chromosome and gene copy number variation allow major structural change between species and strains of Leishmania.</title>
        <authorList>
            <person name="Rogers M.B."/>
            <person name="Hilley J.D."/>
            <person name="Dickens N.J."/>
            <person name="Wilkes J."/>
            <person name="Bates P.A."/>
            <person name="Depledge D.P."/>
            <person name="Harris D."/>
            <person name="Her Y."/>
            <person name="Herzyk P."/>
            <person name="Imamura H."/>
            <person name="Otto T.D."/>
            <person name="Sanders M."/>
            <person name="Seeger K."/>
            <person name="Dujardin J.C."/>
            <person name="Berriman M."/>
            <person name="Smith D.F."/>
            <person name="Hertz-Fowler C."/>
            <person name="Mottram J.C."/>
        </authorList>
    </citation>
    <scope>NUCLEOTIDE SEQUENCE [LARGE SCALE GENOMIC DNA]</scope>
    <source>
        <strain evidence="3 4">MHOM/BR/75/M2904</strain>
    </source>
</reference>
<feature type="region of interest" description="Disordered" evidence="2">
    <location>
        <begin position="1819"/>
        <end position="1851"/>
    </location>
</feature>
<feature type="region of interest" description="Disordered" evidence="2">
    <location>
        <begin position="459"/>
        <end position="484"/>
    </location>
</feature>
<feature type="region of interest" description="Disordered" evidence="2">
    <location>
        <begin position="1039"/>
        <end position="1076"/>
    </location>
</feature>
<evidence type="ECO:0000256" key="1">
    <source>
        <dbReference type="SAM" id="Coils"/>
    </source>
</evidence>
<dbReference type="VEuPathDB" id="TriTrypDB:LbrM.21.1230"/>
<feature type="coiled-coil region" evidence="1">
    <location>
        <begin position="1231"/>
        <end position="1258"/>
    </location>
</feature>
<dbReference type="RefSeq" id="XP_001564828.2">
    <property type="nucleotide sequence ID" value="XM_001564778.2"/>
</dbReference>
<feature type="compositionally biased region" description="Polar residues" evidence="2">
    <location>
        <begin position="1146"/>
        <end position="1161"/>
    </location>
</feature>
<feature type="compositionally biased region" description="Low complexity" evidence="2">
    <location>
        <begin position="162"/>
        <end position="171"/>
    </location>
</feature>